<dbReference type="AlphaFoldDB" id="A0A6G4XE89"/>
<dbReference type="Proteomes" id="UP000481109">
    <property type="component" value="Unassembled WGS sequence"/>
</dbReference>
<keyword evidence="2" id="KW-1185">Reference proteome</keyword>
<evidence type="ECO:0000313" key="1">
    <source>
        <dbReference type="EMBL" id="NGO75492.1"/>
    </source>
</evidence>
<sequence length="63" mass="7159">MRFHFGLRVVSYRPDEEGPLCGERIDSVANGPYYCGERKMAVRCPAHTGQTARRPARRAHATR</sequence>
<dbReference type="EMBL" id="JAAKZW010000015">
    <property type="protein sequence ID" value="NGO75492.1"/>
    <property type="molecule type" value="Genomic_DNA"/>
</dbReference>
<gene>
    <name evidence="1" type="ORF">G6045_07345</name>
</gene>
<proteinExistence type="predicted"/>
<accession>A0A6G4XE89</accession>
<reference evidence="1 2" key="1">
    <citation type="submission" date="2020-02" db="EMBL/GenBank/DDBJ databases">
        <title>Whole-genome analyses of novel actinobacteria.</title>
        <authorList>
            <person name="Sahin N."/>
            <person name="Tokatli A."/>
        </authorList>
    </citation>
    <scope>NUCLEOTIDE SEQUENCE [LARGE SCALE GENOMIC DNA]</scope>
    <source>
        <strain evidence="1 2">YC504</strain>
    </source>
</reference>
<dbReference type="RefSeq" id="WP_165331008.1">
    <property type="nucleotide sequence ID" value="NZ_JAAKZW010000015.1"/>
</dbReference>
<protein>
    <submittedName>
        <fullName evidence="1">Uncharacterized protein</fullName>
    </submittedName>
</protein>
<comment type="caution">
    <text evidence="1">The sequence shown here is derived from an EMBL/GenBank/DDBJ whole genome shotgun (WGS) entry which is preliminary data.</text>
</comment>
<evidence type="ECO:0000313" key="2">
    <source>
        <dbReference type="Proteomes" id="UP000481109"/>
    </source>
</evidence>
<organism evidence="1 2">
    <name type="scientific">Streptomyces mesophilus</name>
    <dbReference type="NCBI Taxonomy" id="1775132"/>
    <lineage>
        <taxon>Bacteria</taxon>
        <taxon>Bacillati</taxon>
        <taxon>Actinomycetota</taxon>
        <taxon>Actinomycetes</taxon>
        <taxon>Kitasatosporales</taxon>
        <taxon>Streptomycetaceae</taxon>
        <taxon>Streptomyces</taxon>
    </lineage>
</organism>
<name>A0A6G4XE89_9ACTN</name>